<proteinExistence type="predicted"/>
<dbReference type="Gramene" id="KFK21922">
    <property type="protein sequence ID" value="KFK21922"/>
    <property type="gene ID" value="AALP_AAs63887U000200"/>
</dbReference>
<name>A0A087FWC0_ARAAL</name>
<reference evidence="3" key="1">
    <citation type="journal article" date="2015" name="Nat. Plants">
        <title>Genome expansion of Arabis alpina linked with retrotransposition and reduced symmetric DNA methylation.</title>
        <authorList>
            <person name="Willing E.M."/>
            <person name="Rawat V."/>
            <person name="Mandakova T."/>
            <person name="Maumus F."/>
            <person name="James G.V."/>
            <person name="Nordstroem K.J."/>
            <person name="Becker C."/>
            <person name="Warthmann N."/>
            <person name="Chica C."/>
            <person name="Szarzynska B."/>
            <person name="Zytnicki M."/>
            <person name="Albani M.C."/>
            <person name="Kiefer C."/>
            <person name="Bergonzi S."/>
            <person name="Castaings L."/>
            <person name="Mateos J.L."/>
            <person name="Berns M.C."/>
            <person name="Bujdoso N."/>
            <person name="Piofczyk T."/>
            <person name="de Lorenzo L."/>
            <person name="Barrero-Sicilia C."/>
            <person name="Mateos I."/>
            <person name="Piednoel M."/>
            <person name="Hagmann J."/>
            <person name="Chen-Min-Tao R."/>
            <person name="Iglesias-Fernandez R."/>
            <person name="Schuster S.C."/>
            <person name="Alonso-Blanco C."/>
            <person name="Roudier F."/>
            <person name="Carbonero P."/>
            <person name="Paz-Ares J."/>
            <person name="Davis S.J."/>
            <person name="Pecinka A."/>
            <person name="Quesneville H."/>
            <person name="Colot V."/>
            <person name="Lysak M.A."/>
            <person name="Weigel D."/>
            <person name="Coupland G."/>
            <person name="Schneeberger K."/>
        </authorList>
    </citation>
    <scope>NUCLEOTIDE SEQUENCE [LARGE SCALE GENOMIC DNA]</scope>
    <source>
        <strain evidence="3">cv. Pajares</strain>
    </source>
</reference>
<evidence type="ECO:0000313" key="3">
    <source>
        <dbReference type="Proteomes" id="UP000029120"/>
    </source>
</evidence>
<organism evidence="2 3">
    <name type="scientific">Arabis alpina</name>
    <name type="common">Alpine rock-cress</name>
    <dbReference type="NCBI Taxonomy" id="50452"/>
    <lineage>
        <taxon>Eukaryota</taxon>
        <taxon>Viridiplantae</taxon>
        <taxon>Streptophyta</taxon>
        <taxon>Embryophyta</taxon>
        <taxon>Tracheophyta</taxon>
        <taxon>Spermatophyta</taxon>
        <taxon>Magnoliopsida</taxon>
        <taxon>eudicotyledons</taxon>
        <taxon>Gunneridae</taxon>
        <taxon>Pentapetalae</taxon>
        <taxon>rosids</taxon>
        <taxon>malvids</taxon>
        <taxon>Brassicales</taxon>
        <taxon>Brassicaceae</taxon>
        <taxon>Arabideae</taxon>
        <taxon>Arabis</taxon>
    </lineage>
</organism>
<feature type="compositionally biased region" description="Pro residues" evidence="1">
    <location>
        <begin position="80"/>
        <end position="103"/>
    </location>
</feature>
<evidence type="ECO:0000256" key="1">
    <source>
        <dbReference type="SAM" id="MobiDB-lite"/>
    </source>
</evidence>
<sequence length="154" mass="16760">MLLTLETSSAICRSSSALVEKIIVQPRYVSLSPPPGFAPPMNHPSCKAIYFLGVVTKRLTSIALLPKPPDLLLSATCASPPEPPLDSFPDPPDPPPPPDPPDPLLNSVHRPPSLHSPNHHYEVADPPDPFLLSLIDPTNHHSINVGPLHDLRWR</sequence>
<gene>
    <name evidence="2" type="ORF">AALP_AAs63887U000200</name>
</gene>
<evidence type="ECO:0000313" key="2">
    <source>
        <dbReference type="EMBL" id="KFK21922.1"/>
    </source>
</evidence>
<protein>
    <submittedName>
        <fullName evidence="2">Uncharacterized protein</fullName>
    </submittedName>
</protein>
<dbReference type="Proteomes" id="UP000029120">
    <property type="component" value="Unassembled WGS sequence"/>
</dbReference>
<keyword evidence="3" id="KW-1185">Reference proteome</keyword>
<dbReference type="OrthoDB" id="1135603at2759"/>
<dbReference type="AlphaFoldDB" id="A0A087FWC0"/>
<accession>A0A087FWC0</accession>
<feature type="region of interest" description="Disordered" evidence="1">
    <location>
        <begin position="75"/>
        <end position="128"/>
    </location>
</feature>
<dbReference type="EMBL" id="KL994461">
    <property type="protein sequence ID" value="KFK21922.1"/>
    <property type="molecule type" value="Genomic_DNA"/>
</dbReference>